<feature type="compositionally biased region" description="Low complexity" evidence="1">
    <location>
        <begin position="89"/>
        <end position="113"/>
    </location>
</feature>
<evidence type="ECO:0000256" key="1">
    <source>
        <dbReference type="SAM" id="MobiDB-lite"/>
    </source>
</evidence>
<name>A0A1E3BGT2_ASPCR</name>
<reference evidence="3 4" key="1">
    <citation type="journal article" date="2016" name="BMC Genomics">
        <title>Comparative genomic and transcriptomic analyses of the Fuzhuan brick tea-fermentation fungus Aspergillus cristatus.</title>
        <authorList>
            <person name="Ge Y."/>
            <person name="Wang Y."/>
            <person name="Liu Y."/>
            <person name="Tan Y."/>
            <person name="Ren X."/>
            <person name="Zhang X."/>
            <person name="Hyde K.D."/>
            <person name="Liu Y."/>
            <person name="Liu Z."/>
        </authorList>
    </citation>
    <scope>NUCLEOTIDE SEQUENCE [LARGE SCALE GENOMIC DNA]</scope>
    <source>
        <strain evidence="3 4">GZAAS20.1005</strain>
    </source>
</reference>
<sequence length="703" mass="77466">MSEKDYKWIANYWSQHTSALGAPNGFYPAAQMQNAGQTSTPSYDGHMDMDPIALAQSALESSMTYRPQNSYSYMSPHGPFFPPASIPAQPHQQQQQQQQQPQRQHPQQQQQRPLSATPTGFRASQSTMSSQAPIPAMSHHTPHTQSIFARPAPAPAPGPAPPAQQRPPPAALAQRPPVATEPRNPQAPNPNNDVKHRRIDGSQAKATSGHDLSGYSFQPRHPTDRSHLRDRIDIVRPFDKKDASEKTSYDPTTIARDILVASGRHPTEPALNHHLSRLRDIFYLVDNTADLDTIRWDIVDTLSMQVRPTQPAKSETASKPMPPPPVPTQPPTANGQPPAQQARPPSHSAAPPRPPPAAPPAAPPRDQPQPIAATPRPTPPSRPPAVSVPVPQAQQQQKQQERRQQQQQQQQKKKPKPKQQQNRSQTPASVPKQSPMPLVRVQPPKPSPRPQKLQAISLPQLPSSPAKSNKPTPSQPARRGRPPKKPKQPETMAGKKSAPKVEVSIPLSAPPVSYPVYACEWQNCQAELHNLELLRHHLLKSHIPYTITCSWSGCDCNNQMAAAELFNHVKSKHLDPIAWKLGDGPSVPQTVDNETSENIPGTYATPESNQLGGEDSLILPASYSSIRAFNRVHGNTSQQDKAREILKAVQRHKERIGVGLDPGGCQLATPARNERVTNDEEFYELYSDPEDGPARESESEMEF</sequence>
<feature type="region of interest" description="Disordered" evidence="1">
    <location>
        <begin position="660"/>
        <end position="680"/>
    </location>
</feature>
<feature type="region of interest" description="Disordered" evidence="1">
    <location>
        <begin position="69"/>
        <end position="197"/>
    </location>
</feature>
<evidence type="ECO:0000313" key="3">
    <source>
        <dbReference type="EMBL" id="ODM20139.1"/>
    </source>
</evidence>
<dbReference type="STRING" id="573508.A0A1E3BGT2"/>
<feature type="domain" description="C2H2-type" evidence="2">
    <location>
        <begin position="519"/>
        <end position="542"/>
    </location>
</feature>
<feature type="compositionally biased region" description="Pro residues" evidence="1">
    <location>
        <begin position="351"/>
        <end position="367"/>
    </location>
</feature>
<evidence type="ECO:0000313" key="4">
    <source>
        <dbReference type="Proteomes" id="UP000094569"/>
    </source>
</evidence>
<feature type="region of interest" description="Disordered" evidence="1">
    <location>
        <begin position="205"/>
        <end position="224"/>
    </location>
</feature>
<dbReference type="PROSITE" id="PS00028">
    <property type="entry name" value="ZINC_FINGER_C2H2_1"/>
    <property type="match status" value="1"/>
</dbReference>
<feature type="compositionally biased region" description="Polar residues" evidence="1">
    <location>
        <begin position="307"/>
        <end position="317"/>
    </location>
</feature>
<feature type="compositionally biased region" description="Pro residues" evidence="1">
    <location>
        <begin position="320"/>
        <end position="330"/>
    </location>
</feature>
<dbReference type="PRINTS" id="PR01217">
    <property type="entry name" value="PRICHEXTENSN"/>
</dbReference>
<dbReference type="InterPro" id="IPR013087">
    <property type="entry name" value="Znf_C2H2_type"/>
</dbReference>
<keyword evidence="4" id="KW-1185">Reference proteome</keyword>
<dbReference type="EMBL" id="JXNT01000004">
    <property type="protein sequence ID" value="ODM20139.1"/>
    <property type="molecule type" value="Genomic_DNA"/>
</dbReference>
<feature type="region of interest" description="Disordered" evidence="1">
    <location>
        <begin position="590"/>
        <end position="611"/>
    </location>
</feature>
<feature type="compositionally biased region" description="Low complexity" evidence="1">
    <location>
        <begin position="384"/>
        <end position="398"/>
    </location>
</feature>
<organism evidence="3 4">
    <name type="scientific">Aspergillus cristatus</name>
    <name type="common">Chinese Fuzhuan brick tea-fermentation fungus</name>
    <name type="synonym">Eurotium cristatum</name>
    <dbReference type="NCBI Taxonomy" id="573508"/>
    <lineage>
        <taxon>Eukaryota</taxon>
        <taxon>Fungi</taxon>
        <taxon>Dikarya</taxon>
        <taxon>Ascomycota</taxon>
        <taxon>Pezizomycotina</taxon>
        <taxon>Eurotiomycetes</taxon>
        <taxon>Eurotiomycetidae</taxon>
        <taxon>Eurotiales</taxon>
        <taxon>Aspergillaceae</taxon>
        <taxon>Aspergillus</taxon>
        <taxon>Aspergillus subgen. Aspergillus</taxon>
    </lineage>
</organism>
<evidence type="ECO:0000259" key="2">
    <source>
        <dbReference type="PROSITE" id="PS00028"/>
    </source>
</evidence>
<dbReference type="OrthoDB" id="5424797at2759"/>
<feature type="region of interest" description="Disordered" evidence="1">
    <location>
        <begin position="307"/>
        <end position="501"/>
    </location>
</feature>
<dbReference type="VEuPathDB" id="FungiDB:SI65_05127"/>
<dbReference type="AlphaFoldDB" id="A0A1E3BGT2"/>
<proteinExistence type="predicted"/>
<feature type="compositionally biased region" description="Low complexity" evidence="1">
    <location>
        <begin position="336"/>
        <end position="350"/>
    </location>
</feature>
<feature type="compositionally biased region" description="Polar residues" evidence="1">
    <location>
        <begin position="114"/>
        <end position="132"/>
    </location>
</feature>
<protein>
    <recommendedName>
        <fullName evidence="2">C2H2-type domain-containing protein</fullName>
    </recommendedName>
</protein>
<feature type="compositionally biased region" description="Polar residues" evidence="1">
    <location>
        <begin position="422"/>
        <end position="432"/>
    </location>
</feature>
<comment type="caution">
    <text evidence="3">The sequence shown here is derived from an EMBL/GenBank/DDBJ whole genome shotgun (WGS) entry which is preliminary data.</text>
</comment>
<feature type="compositionally biased region" description="Pro residues" evidence="1">
    <location>
        <begin position="152"/>
        <end position="170"/>
    </location>
</feature>
<feature type="compositionally biased region" description="Polar residues" evidence="1">
    <location>
        <begin position="460"/>
        <end position="472"/>
    </location>
</feature>
<gene>
    <name evidence="3" type="ORF">SI65_05127</name>
</gene>
<accession>A0A1E3BGT2</accession>
<dbReference type="Proteomes" id="UP000094569">
    <property type="component" value="Unassembled WGS sequence"/>
</dbReference>